<accession>A0A9P0G2K8</accession>
<keyword evidence="1" id="KW-0732">Signal</keyword>
<sequence>MKCLVLVVVLIDLCQNVLPQRYKTLNQKIQQESPYTEFNTRILNNNREARLKLHYEQLTIFVPENAAFRHSQAKYRSDLIFYHMSYEYKTLDLLNKTNSLSSVILENPPLWISRRDRDIFINNAKIIPEKSNYITRSRTGDSGKEQVLHVIDSVLDPIITSSQSSPSAYDFLQSITNWNLGAAKTVSNFLTKVQETKLQYIFKQNAGHTYFIPLDSGIDPYKFKMINKNIIFGHVIPFYVLFTKPTPENVAFESLANDEDVYIVLSFEEKYGKMYIKGLMKGSFGEGEFFSEIIVPNIPVNNGVVHLISQPLGIYKRHLKPFPYVSVLEKLSSNPENDVFYNMGQKTGFNKIFTKENLSFTYFVPNDSAWTLTQNDDLEPVEKDLDILSRHLIISESPYSVEQLVSLTKANKFTDIELQTKGGPLRIMVLIIKGDYYLRWNNRYIKIIRPDYECTNGVIHILASPMTNFRRKDMTLLEVGGKVFKEYWKTLSEYYENAGMMTQEDRD</sequence>
<dbReference type="Pfam" id="PF02469">
    <property type="entry name" value="Fasciclin"/>
    <property type="match status" value="2"/>
</dbReference>
<dbReference type="InterPro" id="IPR036378">
    <property type="entry name" value="FAS1_dom_sf"/>
</dbReference>
<organism evidence="3 4">
    <name type="scientific">Psylliodes chrysocephalus</name>
    <dbReference type="NCBI Taxonomy" id="3402493"/>
    <lineage>
        <taxon>Eukaryota</taxon>
        <taxon>Metazoa</taxon>
        <taxon>Ecdysozoa</taxon>
        <taxon>Arthropoda</taxon>
        <taxon>Hexapoda</taxon>
        <taxon>Insecta</taxon>
        <taxon>Pterygota</taxon>
        <taxon>Neoptera</taxon>
        <taxon>Endopterygota</taxon>
        <taxon>Coleoptera</taxon>
        <taxon>Polyphaga</taxon>
        <taxon>Cucujiformia</taxon>
        <taxon>Chrysomeloidea</taxon>
        <taxon>Chrysomelidae</taxon>
        <taxon>Galerucinae</taxon>
        <taxon>Alticini</taxon>
        <taxon>Psylliodes</taxon>
    </lineage>
</organism>
<evidence type="ECO:0000313" key="3">
    <source>
        <dbReference type="EMBL" id="CAH1099529.1"/>
    </source>
</evidence>
<dbReference type="InterPro" id="IPR050904">
    <property type="entry name" value="Adhesion/Biosynth-related"/>
</dbReference>
<proteinExistence type="predicted"/>
<feature type="domain" description="FAS1" evidence="2">
    <location>
        <begin position="324"/>
        <end position="466"/>
    </location>
</feature>
<dbReference type="SUPFAM" id="SSF82153">
    <property type="entry name" value="FAS1 domain"/>
    <property type="match status" value="3"/>
</dbReference>
<dbReference type="SMART" id="SM00554">
    <property type="entry name" value="FAS1"/>
    <property type="match status" value="3"/>
</dbReference>
<dbReference type="PROSITE" id="PS50213">
    <property type="entry name" value="FAS1"/>
    <property type="match status" value="3"/>
</dbReference>
<dbReference type="EMBL" id="OV651813">
    <property type="protein sequence ID" value="CAH1099529.1"/>
    <property type="molecule type" value="Genomic_DNA"/>
</dbReference>
<protein>
    <recommendedName>
        <fullName evidence="2">FAS1 domain-containing protein</fullName>
    </recommendedName>
</protein>
<dbReference type="GO" id="GO:0007155">
    <property type="term" value="P:cell adhesion"/>
    <property type="evidence" value="ECO:0007669"/>
    <property type="project" value="TreeGrafter"/>
</dbReference>
<dbReference type="GO" id="GO:0005615">
    <property type="term" value="C:extracellular space"/>
    <property type="evidence" value="ECO:0007669"/>
    <property type="project" value="TreeGrafter"/>
</dbReference>
<dbReference type="GO" id="GO:0031012">
    <property type="term" value="C:extracellular matrix"/>
    <property type="evidence" value="ECO:0007669"/>
    <property type="project" value="TreeGrafter"/>
</dbReference>
<dbReference type="AlphaFoldDB" id="A0A9P0G2K8"/>
<dbReference type="InterPro" id="IPR000782">
    <property type="entry name" value="FAS1_domain"/>
</dbReference>
<feature type="domain" description="FAS1" evidence="2">
    <location>
        <begin position="173"/>
        <end position="312"/>
    </location>
</feature>
<name>A0A9P0G2K8_9CUCU</name>
<dbReference type="GO" id="GO:0030198">
    <property type="term" value="P:extracellular matrix organization"/>
    <property type="evidence" value="ECO:0007669"/>
    <property type="project" value="TreeGrafter"/>
</dbReference>
<feature type="chain" id="PRO_5040295871" description="FAS1 domain-containing protein" evidence="1">
    <location>
        <begin position="20"/>
        <end position="507"/>
    </location>
</feature>
<dbReference type="PANTHER" id="PTHR10900">
    <property type="entry name" value="PERIOSTIN-RELATED"/>
    <property type="match status" value="1"/>
</dbReference>
<evidence type="ECO:0000259" key="2">
    <source>
        <dbReference type="PROSITE" id="PS50213"/>
    </source>
</evidence>
<evidence type="ECO:0000256" key="1">
    <source>
        <dbReference type="SAM" id="SignalP"/>
    </source>
</evidence>
<dbReference type="Proteomes" id="UP001153636">
    <property type="component" value="Chromosome 1"/>
</dbReference>
<dbReference type="OrthoDB" id="7700931at2759"/>
<dbReference type="GO" id="GO:0050839">
    <property type="term" value="F:cell adhesion molecule binding"/>
    <property type="evidence" value="ECO:0007669"/>
    <property type="project" value="TreeGrafter"/>
</dbReference>
<feature type="domain" description="FAS1" evidence="2">
    <location>
        <begin position="22"/>
        <end position="155"/>
    </location>
</feature>
<gene>
    <name evidence="3" type="ORF">PSYICH_LOCUS753</name>
</gene>
<evidence type="ECO:0000313" key="4">
    <source>
        <dbReference type="Proteomes" id="UP001153636"/>
    </source>
</evidence>
<keyword evidence="4" id="KW-1185">Reference proteome</keyword>
<dbReference type="PANTHER" id="PTHR10900:SF124">
    <property type="entry name" value="FI05614P"/>
    <property type="match status" value="1"/>
</dbReference>
<dbReference type="Gene3D" id="2.30.180.10">
    <property type="entry name" value="FAS1 domain"/>
    <property type="match status" value="3"/>
</dbReference>
<reference evidence="3" key="1">
    <citation type="submission" date="2022-01" db="EMBL/GenBank/DDBJ databases">
        <authorList>
            <person name="King R."/>
        </authorList>
    </citation>
    <scope>NUCLEOTIDE SEQUENCE</scope>
</reference>
<feature type="signal peptide" evidence="1">
    <location>
        <begin position="1"/>
        <end position="19"/>
    </location>
</feature>